<evidence type="ECO:0000313" key="1">
    <source>
        <dbReference type="EMBL" id="CDY58280.1"/>
    </source>
</evidence>
<dbReference type="AlphaFoldDB" id="A0A078J3I7"/>
<proteinExistence type="predicted"/>
<dbReference type="Gramene" id="CDY58280">
    <property type="protein sequence ID" value="CDY58280"/>
    <property type="gene ID" value="GSBRNA2T00023345001"/>
</dbReference>
<dbReference type="STRING" id="3708.A0A078J3I7"/>
<gene>
    <name evidence="1" type="primary">BnaCnng32850D</name>
    <name evidence="1" type="ORF">GSBRNA2T00023345001</name>
</gene>
<accession>A0A078J3I7</accession>
<evidence type="ECO:0000313" key="2">
    <source>
        <dbReference type="Proteomes" id="UP000028999"/>
    </source>
</evidence>
<protein>
    <submittedName>
        <fullName evidence="1">BnaCnng32850D protein</fullName>
    </submittedName>
</protein>
<organism evidence="1 2">
    <name type="scientific">Brassica napus</name>
    <name type="common">Rape</name>
    <dbReference type="NCBI Taxonomy" id="3708"/>
    <lineage>
        <taxon>Eukaryota</taxon>
        <taxon>Viridiplantae</taxon>
        <taxon>Streptophyta</taxon>
        <taxon>Embryophyta</taxon>
        <taxon>Tracheophyta</taxon>
        <taxon>Spermatophyta</taxon>
        <taxon>Magnoliopsida</taxon>
        <taxon>eudicotyledons</taxon>
        <taxon>Gunneridae</taxon>
        <taxon>Pentapetalae</taxon>
        <taxon>rosids</taxon>
        <taxon>malvids</taxon>
        <taxon>Brassicales</taxon>
        <taxon>Brassicaceae</taxon>
        <taxon>Brassiceae</taxon>
        <taxon>Brassica</taxon>
    </lineage>
</organism>
<name>A0A078J3I7_BRANA</name>
<dbReference type="PaxDb" id="3708-A0A078J3I7"/>
<keyword evidence="2" id="KW-1185">Reference proteome</keyword>
<accession>A0A078C456</accession>
<dbReference type="Gramene" id="CDX71605">
    <property type="protein sequence ID" value="CDX71605"/>
    <property type="gene ID" value="GSBRNA2T00152150001"/>
</dbReference>
<reference evidence="1 2" key="1">
    <citation type="journal article" date="2014" name="Science">
        <title>Plant genetics. Early allopolyploid evolution in the post-Neolithic Brassica napus oilseed genome.</title>
        <authorList>
            <person name="Chalhoub B."/>
            <person name="Denoeud F."/>
            <person name="Liu S."/>
            <person name="Parkin I.A."/>
            <person name="Tang H."/>
            <person name="Wang X."/>
            <person name="Chiquet J."/>
            <person name="Belcram H."/>
            <person name="Tong C."/>
            <person name="Samans B."/>
            <person name="Correa M."/>
            <person name="Da Silva C."/>
            <person name="Just J."/>
            <person name="Falentin C."/>
            <person name="Koh C.S."/>
            <person name="Le Clainche I."/>
            <person name="Bernard M."/>
            <person name="Bento P."/>
            <person name="Noel B."/>
            <person name="Labadie K."/>
            <person name="Alberti A."/>
            <person name="Charles M."/>
            <person name="Arnaud D."/>
            <person name="Guo H."/>
            <person name="Daviaud C."/>
            <person name="Alamery S."/>
            <person name="Jabbari K."/>
            <person name="Zhao M."/>
            <person name="Edger P.P."/>
            <person name="Chelaifa H."/>
            <person name="Tack D."/>
            <person name="Lassalle G."/>
            <person name="Mestiri I."/>
            <person name="Schnel N."/>
            <person name="Le Paslier M.C."/>
            <person name="Fan G."/>
            <person name="Renault V."/>
            <person name="Bayer P.E."/>
            <person name="Golicz A.A."/>
            <person name="Manoli S."/>
            <person name="Lee T.H."/>
            <person name="Thi V.H."/>
            <person name="Chalabi S."/>
            <person name="Hu Q."/>
            <person name="Fan C."/>
            <person name="Tollenaere R."/>
            <person name="Lu Y."/>
            <person name="Battail C."/>
            <person name="Shen J."/>
            <person name="Sidebottom C.H."/>
            <person name="Wang X."/>
            <person name="Canaguier A."/>
            <person name="Chauveau A."/>
            <person name="Berard A."/>
            <person name="Deniot G."/>
            <person name="Guan M."/>
            <person name="Liu Z."/>
            <person name="Sun F."/>
            <person name="Lim Y.P."/>
            <person name="Lyons E."/>
            <person name="Town C.D."/>
            <person name="Bancroft I."/>
            <person name="Wang X."/>
            <person name="Meng J."/>
            <person name="Ma J."/>
            <person name="Pires J.C."/>
            <person name="King G.J."/>
            <person name="Brunel D."/>
            <person name="Delourme R."/>
            <person name="Renard M."/>
            <person name="Aury J.M."/>
            <person name="Adams K.L."/>
            <person name="Batley J."/>
            <person name="Snowdon R.J."/>
            <person name="Tost J."/>
            <person name="Edwards D."/>
            <person name="Zhou Y."/>
            <person name="Hua W."/>
            <person name="Sharpe A.G."/>
            <person name="Paterson A.H."/>
            <person name="Guan C."/>
            <person name="Wincker P."/>
        </authorList>
    </citation>
    <scope>NUCLEOTIDE SEQUENCE [LARGE SCALE GENOMIC DNA]</scope>
    <source>
        <strain evidence="2">cv. Darmor-bzh</strain>
    </source>
</reference>
<dbReference type="EMBL" id="LK033652">
    <property type="protein sequence ID" value="CDY58280.1"/>
    <property type="molecule type" value="Genomic_DNA"/>
</dbReference>
<dbReference type="Proteomes" id="UP000028999">
    <property type="component" value="Unassembled WGS sequence"/>
</dbReference>
<sequence>MRTMEATGWRMRETSDTHLTSKTKAFWLDGLHAGVNSGDVVNIHNAKGNGYAMNTSNELKFVKEVASATSVIDHVC</sequence>